<dbReference type="STRING" id="1392250.A0A2I2G2U8"/>
<dbReference type="SMART" id="SM00320">
    <property type="entry name" value="WD40"/>
    <property type="match status" value="5"/>
</dbReference>
<dbReference type="AlphaFoldDB" id="A0A2I2G2U8"/>
<accession>A0A2I2G2U8</accession>
<dbReference type="InterPro" id="IPR019775">
    <property type="entry name" value="WD40_repeat_CS"/>
</dbReference>
<evidence type="ECO:0000256" key="6">
    <source>
        <dbReference type="ARBA" id="ARBA00040563"/>
    </source>
</evidence>
<gene>
    <name evidence="9" type="ORF">P170DRAFT_363296</name>
</gene>
<dbReference type="InterPro" id="IPR001680">
    <property type="entry name" value="WD40_rpt"/>
</dbReference>
<evidence type="ECO:0000256" key="5">
    <source>
        <dbReference type="ARBA" id="ARBA00038749"/>
    </source>
</evidence>
<evidence type="ECO:0000313" key="9">
    <source>
        <dbReference type="EMBL" id="PLB47187.1"/>
    </source>
</evidence>
<name>A0A2I2G2U8_9EURO</name>
<comment type="subunit">
    <text evidence="5">Component of the ASTRA chromatin remodeling machinery complex.</text>
</comment>
<feature type="repeat" description="WD" evidence="7">
    <location>
        <begin position="448"/>
        <end position="463"/>
    </location>
</feature>
<evidence type="ECO:0000256" key="2">
    <source>
        <dbReference type="ARBA" id="ARBA00022737"/>
    </source>
</evidence>
<evidence type="ECO:0000256" key="7">
    <source>
        <dbReference type="PROSITE-ProRule" id="PRU00221"/>
    </source>
</evidence>
<dbReference type="SUPFAM" id="SSF50978">
    <property type="entry name" value="WD40 repeat-like"/>
    <property type="match status" value="1"/>
</dbReference>
<dbReference type="PROSITE" id="PS00678">
    <property type="entry name" value="WD_REPEATS_1"/>
    <property type="match status" value="2"/>
</dbReference>
<evidence type="ECO:0000313" key="10">
    <source>
        <dbReference type="Proteomes" id="UP000234275"/>
    </source>
</evidence>
<protein>
    <recommendedName>
        <fullName evidence="6">ASTRA-associated protein 1</fullName>
    </recommendedName>
</protein>
<dbReference type="VEuPathDB" id="FungiDB:P170DRAFT_363296"/>
<sequence>MNPPLTPTYILRGHASAIHSLHIFQHNLRLISADADGWIVVWDLVSKRPVAAWKGHESAILQVRAFSVAEGVQVYSHGRDHKLRVWNIRAQDEPVLQRTLPVDANEGRERGDEGRQPWMVHSLPVNALNFCAFSILFVDGSSFTGSEKADTQTHPEEQAQAQAQSQTEPSTSTPPTNTTHPPDEETPPNKTSSNRLLAAPNALDSGAIDLFHLPLERRVCTIPPPESIKPGMVMAVELFLGPSHTGDLYAASGYEDGHVMVFKCRGIFKAWNPTQPSNQSPWNKKWDWETLYVSRAHTQPVLSIDISASGGYILSSGADAVLMKHPVPGDVISSAPAGEGKALKTVNTKHAGQQGLRIRDDGKIFATAGWDSRVRVYSCKTMKELAVLKWHKEGCYAVAFAGVEGEGRSRGQVADSGSEAEAGSMSQEFSLATVQQQRNHKVQKTHWLAAGSKDGKISLWDVY</sequence>
<comment type="similarity">
    <text evidence="4">Belongs to the WD repeat ASA1 family.</text>
</comment>
<comment type="caution">
    <text evidence="9">The sequence shown here is derived from an EMBL/GenBank/DDBJ whole genome shotgun (WGS) entry which is preliminary data.</text>
</comment>
<keyword evidence="1 7" id="KW-0853">WD repeat</keyword>
<feature type="repeat" description="WD" evidence="7">
    <location>
        <begin position="11"/>
        <end position="52"/>
    </location>
</feature>
<dbReference type="Gene3D" id="2.130.10.10">
    <property type="entry name" value="YVTN repeat-like/Quinoprotein amine dehydrogenase"/>
    <property type="match status" value="3"/>
</dbReference>
<evidence type="ECO:0000256" key="1">
    <source>
        <dbReference type="ARBA" id="ARBA00022574"/>
    </source>
</evidence>
<evidence type="ECO:0000256" key="3">
    <source>
        <dbReference type="ARBA" id="ARBA00037338"/>
    </source>
</evidence>
<dbReference type="InterPro" id="IPR020472">
    <property type="entry name" value="WD40_PAC1"/>
</dbReference>
<organism evidence="9 10">
    <name type="scientific">Aspergillus steynii IBT 23096</name>
    <dbReference type="NCBI Taxonomy" id="1392250"/>
    <lineage>
        <taxon>Eukaryota</taxon>
        <taxon>Fungi</taxon>
        <taxon>Dikarya</taxon>
        <taxon>Ascomycota</taxon>
        <taxon>Pezizomycotina</taxon>
        <taxon>Eurotiomycetes</taxon>
        <taxon>Eurotiomycetidae</taxon>
        <taxon>Eurotiales</taxon>
        <taxon>Aspergillaceae</taxon>
        <taxon>Aspergillus</taxon>
        <taxon>Aspergillus subgen. Circumdati</taxon>
    </lineage>
</organism>
<dbReference type="Pfam" id="PF00400">
    <property type="entry name" value="WD40"/>
    <property type="match status" value="4"/>
</dbReference>
<dbReference type="PROSITE" id="PS50082">
    <property type="entry name" value="WD_REPEATS_2"/>
    <property type="match status" value="2"/>
</dbReference>
<reference evidence="9 10" key="1">
    <citation type="submission" date="2016-12" db="EMBL/GenBank/DDBJ databases">
        <title>The genomes of Aspergillus section Nigri reveals drivers in fungal speciation.</title>
        <authorList>
            <consortium name="DOE Joint Genome Institute"/>
            <person name="Vesth T.C."/>
            <person name="Nybo J."/>
            <person name="Theobald S."/>
            <person name="Brandl J."/>
            <person name="Frisvad J.C."/>
            <person name="Nielsen K.F."/>
            <person name="Lyhne E.K."/>
            <person name="Kogle M.E."/>
            <person name="Kuo A."/>
            <person name="Riley R."/>
            <person name="Clum A."/>
            <person name="Nolan M."/>
            <person name="Lipzen A."/>
            <person name="Salamov A."/>
            <person name="Henrissat B."/>
            <person name="Wiebenga A."/>
            <person name="De Vries R.P."/>
            <person name="Grigoriev I.V."/>
            <person name="Mortensen U.H."/>
            <person name="Andersen M.R."/>
            <person name="Baker S.E."/>
        </authorList>
    </citation>
    <scope>NUCLEOTIDE SEQUENCE [LARGE SCALE GENOMIC DNA]</scope>
    <source>
        <strain evidence="9 10">IBT 23096</strain>
    </source>
</reference>
<dbReference type="PANTHER" id="PTHR19854">
    <property type="entry name" value="TRANSDUCIN BETA-LIKE 3"/>
    <property type="match status" value="1"/>
</dbReference>
<proteinExistence type="inferred from homology"/>
<dbReference type="PRINTS" id="PR00320">
    <property type="entry name" value="GPROTEINBRPT"/>
</dbReference>
<keyword evidence="10" id="KW-1185">Reference proteome</keyword>
<keyword evidence="2" id="KW-0677">Repeat</keyword>
<evidence type="ECO:0000256" key="8">
    <source>
        <dbReference type="SAM" id="MobiDB-lite"/>
    </source>
</evidence>
<dbReference type="EMBL" id="MSFO01000006">
    <property type="protein sequence ID" value="PLB47187.1"/>
    <property type="molecule type" value="Genomic_DNA"/>
</dbReference>
<comment type="function">
    <text evidence="3">Component of the ASTRA complex involved in chromatin remodeling.</text>
</comment>
<evidence type="ECO:0000256" key="4">
    <source>
        <dbReference type="ARBA" id="ARBA00037931"/>
    </source>
</evidence>
<dbReference type="PROSITE" id="PS50294">
    <property type="entry name" value="WD_REPEATS_REGION"/>
    <property type="match status" value="1"/>
</dbReference>
<dbReference type="PANTHER" id="PTHR19854:SF1">
    <property type="entry name" value="GUANINE NUCLEOTIDE-BINDING PROTEIN SUBUNIT BETA-LIKE PROTEIN 1"/>
    <property type="match status" value="1"/>
</dbReference>
<dbReference type="Proteomes" id="UP000234275">
    <property type="component" value="Unassembled WGS sequence"/>
</dbReference>
<dbReference type="InterPro" id="IPR015943">
    <property type="entry name" value="WD40/YVTN_repeat-like_dom_sf"/>
</dbReference>
<feature type="compositionally biased region" description="Low complexity" evidence="8">
    <location>
        <begin position="158"/>
        <end position="180"/>
    </location>
</feature>
<dbReference type="OrthoDB" id="7668193at2759"/>
<dbReference type="InterPro" id="IPR036322">
    <property type="entry name" value="WD40_repeat_dom_sf"/>
</dbReference>
<feature type="region of interest" description="Disordered" evidence="8">
    <location>
        <begin position="145"/>
        <end position="195"/>
    </location>
</feature>
<feature type="compositionally biased region" description="Basic and acidic residues" evidence="8">
    <location>
        <begin position="147"/>
        <end position="157"/>
    </location>
</feature>
<dbReference type="GeneID" id="36552268"/>
<dbReference type="RefSeq" id="XP_024702489.1">
    <property type="nucleotide sequence ID" value="XM_024844568.1"/>
</dbReference>